<evidence type="ECO:0000256" key="3">
    <source>
        <dbReference type="ARBA" id="ARBA00022475"/>
    </source>
</evidence>
<dbReference type="EMBL" id="BKBC01000008">
    <property type="protein sequence ID" value="GEQ20434.1"/>
    <property type="molecule type" value="Genomic_DNA"/>
</dbReference>
<evidence type="ECO:0000259" key="8">
    <source>
        <dbReference type="Pfam" id="PF09335"/>
    </source>
</evidence>
<keyword evidence="3 7" id="KW-1003">Cell membrane</keyword>
<evidence type="ECO:0000313" key="9">
    <source>
        <dbReference type="EMBL" id="GEQ20434.1"/>
    </source>
</evidence>
<dbReference type="GeneID" id="92946325"/>
<dbReference type="EMBL" id="CP040627">
    <property type="protein sequence ID" value="QMW93027.1"/>
    <property type="molecule type" value="Genomic_DNA"/>
</dbReference>
<feature type="transmembrane region" description="Helical" evidence="7">
    <location>
        <begin position="186"/>
        <end position="204"/>
    </location>
</feature>
<dbReference type="Proteomes" id="UP000515243">
    <property type="component" value="Chromosome 2"/>
</dbReference>
<evidence type="ECO:0000256" key="6">
    <source>
        <dbReference type="ARBA" id="ARBA00023136"/>
    </source>
</evidence>
<dbReference type="GO" id="GO:0005886">
    <property type="term" value="C:plasma membrane"/>
    <property type="evidence" value="ECO:0007669"/>
    <property type="project" value="UniProtKB-SubCell"/>
</dbReference>
<feature type="transmembrane region" description="Helical" evidence="7">
    <location>
        <begin position="30"/>
        <end position="49"/>
    </location>
</feature>
<evidence type="ECO:0000256" key="4">
    <source>
        <dbReference type="ARBA" id="ARBA00022692"/>
    </source>
</evidence>
<feature type="domain" description="VTT" evidence="8">
    <location>
        <begin position="52"/>
        <end position="172"/>
    </location>
</feature>
<dbReference type="RefSeq" id="WP_002581498.1">
    <property type="nucleotide sequence ID" value="NZ_AP019717.1"/>
</dbReference>
<evidence type="ECO:0000256" key="5">
    <source>
        <dbReference type="ARBA" id="ARBA00022989"/>
    </source>
</evidence>
<dbReference type="PANTHER" id="PTHR30353:SF0">
    <property type="entry name" value="TRANSMEMBRANE PROTEIN"/>
    <property type="match status" value="1"/>
</dbReference>
<comment type="similarity">
    <text evidence="2 7">Belongs to the DedA family.</text>
</comment>
<keyword evidence="4 7" id="KW-0812">Transmembrane</keyword>
<evidence type="ECO:0000313" key="12">
    <source>
        <dbReference type="Proteomes" id="UP000515243"/>
    </source>
</evidence>
<feature type="transmembrane region" description="Helical" evidence="7">
    <location>
        <begin position="55"/>
        <end position="82"/>
    </location>
</feature>
<protein>
    <submittedName>
        <fullName evidence="10">DedA family protein</fullName>
    </submittedName>
    <submittedName>
        <fullName evidence="9">Membrane protein</fullName>
    </submittedName>
</protein>
<dbReference type="Pfam" id="PF09335">
    <property type="entry name" value="VTT_dom"/>
    <property type="match status" value="1"/>
</dbReference>
<feature type="transmembrane region" description="Helical" evidence="7">
    <location>
        <begin position="152"/>
        <end position="174"/>
    </location>
</feature>
<dbReference type="InterPro" id="IPR032816">
    <property type="entry name" value="VTT_dom"/>
</dbReference>
<name>A0A0Q0TZQ0_CLOBU</name>
<comment type="subcellular location">
    <subcellularLocation>
        <location evidence="1 7">Cell membrane</location>
        <topology evidence="1 7">Multi-pass membrane protein</topology>
    </subcellularLocation>
</comment>
<evidence type="ECO:0000256" key="7">
    <source>
        <dbReference type="RuleBase" id="RU367016"/>
    </source>
</evidence>
<reference evidence="9 11" key="2">
    <citation type="submission" date="2019-07" db="EMBL/GenBank/DDBJ databases">
        <title>Whole genome shotgun sequence of Clostridium butyricum NBRC 3858.</title>
        <authorList>
            <person name="Hosoyama A."/>
            <person name="Uohara A."/>
            <person name="Ohji S."/>
            <person name="Ichikawa N."/>
        </authorList>
    </citation>
    <scope>NUCLEOTIDE SEQUENCE [LARGE SCALE GENOMIC DNA]</scope>
    <source>
        <strain evidence="9 11">NBRC 3858</strain>
    </source>
</reference>
<dbReference type="PANTHER" id="PTHR30353">
    <property type="entry name" value="INNER MEMBRANE PROTEIN DEDA-RELATED"/>
    <property type="match status" value="1"/>
</dbReference>
<keyword evidence="5 7" id="KW-1133">Transmembrane helix</keyword>
<gene>
    <name evidence="9" type="primary">dedA_1</name>
    <name evidence="9" type="ORF">CBU02nite_09400</name>
    <name evidence="10" type="ORF">FF104_19105</name>
</gene>
<dbReference type="NCBIfam" id="NF008102">
    <property type="entry name" value="PRK10847.1"/>
    <property type="match status" value="1"/>
</dbReference>
<evidence type="ECO:0000313" key="10">
    <source>
        <dbReference type="EMBL" id="QMW93027.1"/>
    </source>
</evidence>
<sequence length="210" mass="23597">MTYLSYIVDVFLHLDKYLGVIINNYGFETYLILFCIIFLETGLVVTPFLPGDSLIFAAATFSALGMLNIYILIIVLIAAAILGDTVNYEIGRHLGNKIIKSGKFIKKEHIDKTNRFYEKYGGKTIIFARFIPIVRTLAPFVAGIGKMNYKKFISFNAVGGSLWVLIVTLLGYFFGNITIVKENFTIVIMGIIFISVLPVILNLFKKKQLS</sequence>
<dbReference type="InterPro" id="IPR058127">
    <property type="entry name" value="DedA"/>
</dbReference>
<dbReference type="AlphaFoldDB" id="A0A0Q0TZQ0"/>
<evidence type="ECO:0000313" key="11">
    <source>
        <dbReference type="Proteomes" id="UP000321089"/>
    </source>
</evidence>
<keyword evidence="6 7" id="KW-0472">Membrane</keyword>
<reference evidence="10 12" key="1">
    <citation type="submission" date="2019-05" db="EMBL/GenBank/DDBJ databases">
        <authorList>
            <person name="Schori C."/>
            <person name="Ahrens C."/>
        </authorList>
    </citation>
    <scope>NUCLEOTIDE SEQUENCE [LARGE SCALE GENOMIC DNA]</scope>
    <source>
        <strain evidence="10 12">DSM 10702</strain>
    </source>
</reference>
<dbReference type="InterPro" id="IPR032818">
    <property type="entry name" value="DedA-like"/>
</dbReference>
<organism evidence="9 11">
    <name type="scientific">Clostridium butyricum</name>
    <dbReference type="NCBI Taxonomy" id="1492"/>
    <lineage>
        <taxon>Bacteria</taxon>
        <taxon>Bacillati</taxon>
        <taxon>Bacillota</taxon>
        <taxon>Clostridia</taxon>
        <taxon>Eubacteriales</taxon>
        <taxon>Clostridiaceae</taxon>
        <taxon>Clostridium</taxon>
    </lineage>
</organism>
<evidence type="ECO:0000256" key="1">
    <source>
        <dbReference type="ARBA" id="ARBA00004651"/>
    </source>
</evidence>
<accession>A0A0Q0TZQ0</accession>
<proteinExistence type="inferred from homology"/>
<dbReference type="Proteomes" id="UP000321089">
    <property type="component" value="Unassembled WGS sequence"/>
</dbReference>
<evidence type="ECO:0000256" key="2">
    <source>
        <dbReference type="ARBA" id="ARBA00010792"/>
    </source>
</evidence>